<dbReference type="Pfam" id="PF07727">
    <property type="entry name" value="RVT_2"/>
    <property type="match status" value="1"/>
</dbReference>
<keyword evidence="3" id="KW-0695">RNA-directed DNA polymerase</keyword>
<organism evidence="3 4">
    <name type="scientific">Helianthus annuus</name>
    <name type="common">Common sunflower</name>
    <dbReference type="NCBI Taxonomy" id="4232"/>
    <lineage>
        <taxon>Eukaryota</taxon>
        <taxon>Viridiplantae</taxon>
        <taxon>Streptophyta</taxon>
        <taxon>Embryophyta</taxon>
        <taxon>Tracheophyta</taxon>
        <taxon>Spermatophyta</taxon>
        <taxon>Magnoliopsida</taxon>
        <taxon>eudicotyledons</taxon>
        <taxon>Gunneridae</taxon>
        <taxon>Pentapetalae</taxon>
        <taxon>asterids</taxon>
        <taxon>campanulids</taxon>
        <taxon>Asterales</taxon>
        <taxon>Asteraceae</taxon>
        <taxon>Asteroideae</taxon>
        <taxon>Heliantheae alliance</taxon>
        <taxon>Heliantheae</taxon>
        <taxon>Helianthus</taxon>
    </lineage>
</organism>
<dbReference type="OMA" id="AEYHTIA"/>
<dbReference type="PANTHER" id="PTHR11439:SF450">
    <property type="entry name" value="REVERSE TRANSCRIPTASE TY1_COPIA-TYPE DOMAIN-CONTAINING PROTEIN"/>
    <property type="match status" value="1"/>
</dbReference>
<dbReference type="AlphaFoldDB" id="A0A251VGI9"/>
<evidence type="ECO:0000313" key="4">
    <source>
        <dbReference type="Proteomes" id="UP000215914"/>
    </source>
</evidence>
<dbReference type="SUPFAM" id="SSF56672">
    <property type="entry name" value="DNA/RNA polymerases"/>
    <property type="match status" value="1"/>
</dbReference>
<dbReference type="PANTHER" id="PTHR11439">
    <property type="entry name" value="GAG-POL-RELATED RETROTRANSPOSON"/>
    <property type="match status" value="1"/>
</dbReference>
<feature type="region of interest" description="Disordered" evidence="1">
    <location>
        <begin position="1"/>
        <end position="31"/>
    </location>
</feature>
<dbReference type="InterPro" id="IPR013103">
    <property type="entry name" value="RVT_2"/>
</dbReference>
<dbReference type="STRING" id="4232.A0A251VGI9"/>
<evidence type="ECO:0000259" key="2">
    <source>
        <dbReference type="Pfam" id="PF07727"/>
    </source>
</evidence>
<accession>A0A251VGI9</accession>
<keyword evidence="3" id="KW-0548">Nucleotidyltransferase</keyword>
<name>A0A251VGI9_HELAN</name>
<reference evidence="4" key="1">
    <citation type="journal article" date="2017" name="Nature">
        <title>The sunflower genome provides insights into oil metabolism, flowering and Asterid evolution.</title>
        <authorList>
            <person name="Badouin H."/>
            <person name="Gouzy J."/>
            <person name="Grassa C.J."/>
            <person name="Murat F."/>
            <person name="Staton S.E."/>
            <person name="Cottret L."/>
            <person name="Lelandais-Briere C."/>
            <person name="Owens G.L."/>
            <person name="Carrere S."/>
            <person name="Mayjonade B."/>
            <person name="Legrand L."/>
            <person name="Gill N."/>
            <person name="Kane N.C."/>
            <person name="Bowers J.E."/>
            <person name="Hubner S."/>
            <person name="Bellec A."/>
            <person name="Berard A."/>
            <person name="Berges H."/>
            <person name="Blanchet N."/>
            <person name="Boniface M.C."/>
            <person name="Brunel D."/>
            <person name="Catrice O."/>
            <person name="Chaidir N."/>
            <person name="Claudel C."/>
            <person name="Donnadieu C."/>
            <person name="Faraut T."/>
            <person name="Fievet G."/>
            <person name="Helmstetter N."/>
            <person name="King M."/>
            <person name="Knapp S.J."/>
            <person name="Lai Z."/>
            <person name="Le Paslier M.C."/>
            <person name="Lippi Y."/>
            <person name="Lorenzon L."/>
            <person name="Mandel J.R."/>
            <person name="Marage G."/>
            <person name="Marchand G."/>
            <person name="Marquand E."/>
            <person name="Bret-Mestries E."/>
            <person name="Morien E."/>
            <person name="Nambeesan S."/>
            <person name="Nguyen T."/>
            <person name="Pegot-Espagnet P."/>
            <person name="Pouilly N."/>
            <person name="Raftis F."/>
            <person name="Sallet E."/>
            <person name="Schiex T."/>
            <person name="Thomas J."/>
            <person name="Vandecasteele C."/>
            <person name="Vares D."/>
            <person name="Vear F."/>
            <person name="Vautrin S."/>
            <person name="Crespi M."/>
            <person name="Mangin B."/>
            <person name="Burke J.M."/>
            <person name="Salse J."/>
            <person name="Munos S."/>
            <person name="Vincourt P."/>
            <person name="Rieseberg L.H."/>
            <person name="Langlade N.B."/>
        </authorList>
    </citation>
    <scope>NUCLEOTIDE SEQUENCE [LARGE SCALE GENOMIC DNA]</scope>
    <source>
        <strain evidence="4">cv. SF193</strain>
    </source>
</reference>
<sequence length="244" mass="26877">MAASPIGNGGCCGSDGSAWSPSSSSKEESSSSSAASSSRAWYNELTSFLHHFGFKKCLSDASLFVYNHNGTTAYLLVYVDDIVLTGNKNSFLDTFVRALGHKFSIKDLGTLHHFLGIEVIPTSHGLFLSQHRHIQDILTSFKMDGAKEVLTPLSTSDPLTSSDSSPSVDSTPYRQLVGTLQYLAFTRPDISFAVNKLSQFMHSPKQSHWQALKRVLRYLKGTVHYGLFLKRHSPLHLQAFSDSD</sequence>
<gene>
    <name evidence="3" type="ORF">HannXRQ_Chr02g0045281</name>
</gene>
<feature type="compositionally biased region" description="Low complexity" evidence="1">
    <location>
        <begin position="14"/>
        <end position="31"/>
    </location>
</feature>
<dbReference type="GO" id="GO:0003964">
    <property type="term" value="F:RNA-directed DNA polymerase activity"/>
    <property type="evidence" value="ECO:0007669"/>
    <property type="project" value="UniProtKB-KW"/>
</dbReference>
<feature type="domain" description="Reverse transcriptase Ty1/copia-type" evidence="2">
    <location>
        <begin position="38"/>
        <end position="153"/>
    </location>
</feature>
<protein>
    <submittedName>
        <fullName evidence="3">Putative reverse transcriptase, RNA-dependent DNA polymerase</fullName>
    </submittedName>
</protein>
<dbReference type="EMBL" id="CM007891">
    <property type="protein sequence ID" value="OTG34389.1"/>
    <property type="molecule type" value="Genomic_DNA"/>
</dbReference>
<dbReference type="InParanoid" id="A0A251VGI9"/>
<keyword evidence="3" id="KW-0808">Transferase</keyword>
<proteinExistence type="predicted"/>
<keyword evidence="4" id="KW-1185">Reference proteome</keyword>
<dbReference type="Proteomes" id="UP000215914">
    <property type="component" value="Chromosome 2"/>
</dbReference>
<evidence type="ECO:0000313" key="3">
    <source>
        <dbReference type="EMBL" id="OTG34389.1"/>
    </source>
</evidence>
<evidence type="ECO:0000256" key="1">
    <source>
        <dbReference type="SAM" id="MobiDB-lite"/>
    </source>
</evidence>
<dbReference type="InterPro" id="IPR043502">
    <property type="entry name" value="DNA/RNA_pol_sf"/>
</dbReference>